<name>A0AA38SDL7_9PEZI</name>
<gene>
    <name evidence="7" type="ORF">NKR19_g792</name>
</gene>
<reference evidence="7" key="1">
    <citation type="submission" date="2022-07" db="EMBL/GenBank/DDBJ databases">
        <title>Fungi with potential for degradation of polypropylene.</title>
        <authorList>
            <person name="Gostincar C."/>
        </authorList>
    </citation>
    <scope>NUCLEOTIDE SEQUENCE</scope>
    <source>
        <strain evidence="7">EXF-13287</strain>
    </source>
</reference>
<dbReference type="AlphaFoldDB" id="A0AA38SDL7"/>
<evidence type="ECO:0000256" key="1">
    <source>
        <dbReference type="ARBA" id="ARBA00004141"/>
    </source>
</evidence>
<protein>
    <recommendedName>
        <fullName evidence="6">MARVEL domain-containing protein</fullName>
    </recommendedName>
</protein>
<accession>A0AA38SDL7</accession>
<dbReference type="InterPro" id="IPR008253">
    <property type="entry name" value="Marvel"/>
</dbReference>
<proteinExistence type="predicted"/>
<evidence type="ECO:0000256" key="3">
    <source>
        <dbReference type="ARBA" id="ARBA00022989"/>
    </source>
</evidence>
<keyword evidence="8" id="KW-1185">Reference proteome</keyword>
<comment type="caution">
    <text evidence="7">The sequence shown here is derived from an EMBL/GenBank/DDBJ whole genome shotgun (WGS) entry which is preliminary data.</text>
</comment>
<keyword evidence="2 5" id="KW-0812">Transmembrane</keyword>
<keyword evidence="3 5" id="KW-1133">Transmembrane helix</keyword>
<evidence type="ECO:0000256" key="4">
    <source>
        <dbReference type="ARBA" id="ARBA00023136"/>
    </source>
</evidence>
<evidence type="ECO:0000256" key="2">
    <source>
        <dbReference type="ARBA" id="ARBA00022692"/>
    </source>
</evidence>
<feature type="transmembrane region" description="Helical" evidence="5">
    <location>
        <begin position="74"/>
        <end position="97"/>
    </location>
</feature>
<evidence type="ECO:0000313" key="7">
    <source>
        <dbReference type="EMBL" id="KAJ9164994.1"/>
    </source>
</evidence>
<sequence length="165" mass="17762">MKMNLILALRAVQAVLSLLVLGLSGYVANWYNVDTLTASPTQINFLLFAGLWSILSVVYLEVVTKFVPRVAHPWAALAFEATNVLFFFAGFIALGVFLSQLLFCRGTVCAAAQADTAFAAFLFCVWGVTVSLAARDMFKGGFRRPGAASRAGIAPNNVAMKETMA</sequence>
<keyword evidence="4 5" id="KW-0472">Membrane</keyword>
<dbReference type="EMBL" id="JANBVN010000007">
    <property type="protein sequence ID" value="KAJ9164994.1"/>
    <property type="molecule type" value="Genomic_DNA"/>
</dbReference>
<feature type="domain" description="MARVEL" evidence="6">
    <location>
        <begin position="7"/>
        <end position="130"/>
    </location>
</feature>
<evidence type="ECO:0000256" key="5">
    <source>
        <dbReference type="SAM" id="Phobius"/>
    </source>
</evidence>
<dbReference type="GO" id="GO:0016020">
    <property type="term" value="C:membrane"/>
    <property type="evidence" value="ECO:0007669"/>
    <property type="project" value="UniProtKB-SubCell"/>
</dbReference>
<dbReference type="Pfam" id="PF01284">
    <property type="entry name" value="MARVEL"/>
    <property type="match status" value="1"/>
</dbReference>
<evidence type="ECO:0000313" key="8">
    <source>
        <dbReference type="Proteomes" id="UP001174691"/>
    </source>
</evidence>
<dbReference type="Proteomes" id="UP001174691">
    <property type="component" value="Unassembled WGS sequence"/>
</dbReference>
<dbReference type="PANTHER" id="PTHR37451:SF5">
    <property type="entry name" value="MARVEL DOMAIN-CONTAINING PROTEIN"/>
    <property type="match status" value="1"/>
</dbReference>
<comment type="subcellular location">
    <subcellularLocation>
        <location evidence="1">Membrane</location>
        <topology evidence="1">Multi-pass membrane protein</topology>
    </subcellularLocation>
</comment>
<evidence type="ECO:0000259" key="6">
    <source>
        <dbReference type="Pfam" id="PF01284"/>
    </source>
</evidence>
<dbReference type="PANTHER" id="PTHR37451">
    <property type="entry name" value="MARVEL DOMAIN"/>
    <property type="match status" value="1"/>
</dbReference>
<feature type="transmembrane region" description="Helical" evidence="5">
    <location>
        <begin position="43"/>
        <end position="62"/>
    </location>
</feature>
<feature type="transmembrane region" description="Helical" evidence="5">
    <location>
        <begin position="7"/>
        <end position="31"/>
    </location>
</feature>
<feature type="transmembrane region" description="Helical" evidence="5">
    <location>
        <begin position="117"/>
        <end position="134"/>
    </location>
</feature>
<organism evidence="7 8">
    <name type="scientific">Coniochaeta hoffmannii</name>
    <dbReference type="NCBI Taxonomy" id="91930"/>
    <lineage>
        <taxon>Eukaryota</taxon>
        <taxon>Fungi</taxon>
        <taxon>Dikarya</taxon>
        <taxon>Ascomycota</taxon>
        <taxon>Pezizomycotina</taxon>
        <taxon>Sordariomycetes</taxon>
        <taxon>Sordariomycetidae</taxon>
        <taxon>Coniochaetales</taxon>
        <taxon>Coniochaetaceae</taxon>
        <taxon>Coniochaeta</taxon>
    </lineage>
</organism>